<evidence type="ECO:0000313" key="2">
    <source>
        <dbReference type="Proteomes" id="UP000663722"/>
    </source>
</evidence>
<dbReference type="AlphaFoldDB" id="A0A975GL10"/>
<organism evidence="1 2">
    <name type="scientific">Desulfonema magnum</name>
    <dbReference type="NCBI Taxonomy" id="45655"/>
    <lineage>
        <taxon>Bacteria</taxon>
        <taxon>Pseudomonadati</taxon>
        <taxon>Thermodesulfobacteriota</taxon>
        <taxon>Desulfobacteria</taxon>
        <taxon>Desulfobacterales</taxon>
        <taxon>Desulfococcaceae</taxon>
        <taxon>Desulfonema</taxon>
    </lineage>
</organism>
<dbReference type="Proteomes" id="UP000663722">
    <property type="component" value="Chromosome"/>
</dbReference>
<gene>
    <name evidence="1" type="ORF">dnm_011740</name>
</gene>
<name>A0A975GL10_9BACT</name>
<keyword evidence="2" id="KW-1185">Reference proteome</keyword>
<evidence type="ECO:0000313" key="1">
    <source>
        <dbReference type="EMBL" id="QTA85169.1"/>
    </source>
</evidence>
<accession>A0A975GL10</accession>
<proteinExistence type="predicted"/>
<dbReference type="EMBL" id="CP061800">
    <property type="protein sequence ID" value="QTA85169.1"/>
    <property type="molecule type" value="Genomic_DNA"/>
</dbReference>
<dbReference type="InterPro" id="IPR010780">
    <property type="entry name" value="DUF1375"/>
</dbReference>
<sequence length="78" mass="8471">MKKQIMICLTIAWVVCSGCGRLLSKTPPFYTTGIYAGTRVDVGIISSGGEGLVFLLDLPFSVVADTIMLPKDIYDKQN</sequence>
<dbReference type="KEGG" id="dmm:dnm_011740"/>
<dbReference type="Pfam" id="PF07119">
    <property type="entry name" value="DUF1375"/>
    <property type="match status" value="1"/>
</dbReference>
<evidence type="ECO:0008006" key="3">
    <source>
        <dbReference type="Google" id="ProtNLM"/>
    </source>
</evidence>
<reference evidence="1" key="1">
    <citation type="journal article" date="2021" name="Microb. Physiol.">
        <title>Proteogenomic Insights into the Physiology of Marine, Sulfate-Reducing, Filamentous Desulfonema limicola and Desulfonema magnum.</title>
        <authorList>
            <person name="Schnaars V."/>
            <person name="Wohlbrand L."/>
            <person name="Scheve S."/>
            <person name="Hinrichs C."/>
            <person name="Reinhardt R."/>
            <person name="Rabus R."/>
        </authorList>
    </citation>
    <scope>NUCLEOTIDE SEQUENCE</scope>
    <source>
        <strain evidence="1">4be13</strain>
    </source>
</reference>
<protein>
    <recommendedName>
        <fullName evidence="3">YceK/YidQ family lipoprotein</fullName>
    </recommendedName>
</protein>